<protein>
    <submittedName>
        <fullName evidence="1">Uncharacterized protein</fullName>
    </submittedName>
</protein>
<accession>A0A1S1U9D4</accession>
<dbReference type="Proteomes" id="UP000179840">
    <property type="component" value="Unassembled WGS sequence"/>
</dbReference>
<evidence type="ECO:0000313" key="2">
    <source>
        <dbReference type="Proteomes" id="UP000179840"/>
    </source>
</evidence>
<evidence type="ECO:0000313" key="1">
    <source>
        <dbReference type="EMBL" id="OHV97032.1"/>
    </source>
</evidence>
<organism evidence="1 2">
    <name type="scientific">Janthinobacterium lividum</name>
    <dbReference type="NCBI Taxonomy" id="29581"/>
    <lineage>
        <taxon>Bacteria</taxon>
        <taxon>Pseudomonadati</taxon>
        <taxon>Pseudomonadota</taxon>
        <taxon>Betaproteobacteria</taxon>
        <taxon>Burkholderiales</taxon>
        <taxon>Oxalobacteraceae</taxon>
        <taxon>Janthinobacterium</taxon>
    </lineage>
</organism>
<proteinExistence type="predicted"/>
<gene>
    <name evidence="1" type="ORF">AKG95_06905</name>
</gene>
<comment type="caution">
    <text evidence="1">The sequence shown here is derived from an EMBL/GenBank/DDBJ whole genome shotgun (WGS) entry which is preliminary data.</text>
</comment>
<dbReference type="EMBL" id="LFKP01000005">
    <property type="protein sequence ID" value="OHV97032.1"/>
    <property type="molecule type" value="Genomic_DNA"/>
</dbReference>
<reference evidence="1 2" key="1">
    <citation type="submission" date="2015-06" db="EMBL/GenBank/DDBJ databases">
        <title>Draft genome sequencing of a biphenyl-degrading bacterium, Janthinobacterium lividum MEG1.</title>
        <authorList>
            <person name="Shimodaira J."/>
            <person name="Hatta T."/>
        </authorList>
    </citation>
    <scope>NUCLEOTIDE SEQUENCE [LARGE SCALE GENOMIC DNA]</scope>
    <source>
        <strain evidence="1 2">MEG1</strain>
    </source>
</reference>
<dbReference type="AlphaFoldDB" id="A0A1S1U9D4"/>
<name>A0A1S1U9D4_9BURK</name>
<sequence length="105" mass="10839">MLPSSTSGPALTVSNRRCFKGFPPGALDGCQPTLQFGGGSLGFGDDRPDVMIGFGGQVGHISAELALFHLDRFTKSGRAQLLLMAGYQYGVALERPAVGLVGGVA</sequence>